<gene>
    <name evidence="11" type="ORF">PgNI_09028</name>
</gene>
<feature type="active site" description="Proton donor" evidence="6">
    <location>
        <position position="195"/>
    </location>
</feature>
<dbReference type="GO" id="GO:0005509">
    <property type="term" value="F:calcium ion binding"/>
    <property type="evidence" value="ECO:0007669"/>
    <property type="project" value="InterPro"/>
</dbReference>
<keyword evidence="5 8" id="KW-1015">Disulfide bond</keyword>
<feature type="binding site" evidence="7">
    <location>
        <position position="609"/>
    </location>
    <ligand>
        <name>Ca(2+)</name>
        <dbReference type="ChEBI" id="CHEBI:29108"/>
    </ligand>
</feature>
<dbReference type="InterPro" id="IPR001382">
    <property type="entry name" value="Glyco_hydro_47"/>
</dbReference>
<protein>
    <recommendedName>
        <fullName evidence="9">alpha-1,2-Mannosidase</fullName>
        <ecNumber evidence="9">3.2.1.-</ecNumber>
    </recommendedName>
</protein>
<evidence type="ECO:0000256" key="7">
    <source>
        <dbReference type="PIRSR" id="PIRSR601382-2"/>
    </source>
</evidence>
<feature type="active site" evidence="6">
    <location>
        <position position="333"/>
    </location>
</feature>
<sequence length="632" mass="70300">MAVPRRRFIRYLIPIAAIFLLYRAFFGLSSAGSDDGPILNQAPSSKAGPIEFVASGFDWATGFTPYHPRPPAEQARLPPASARKPIRRVQHAFEADPPRHDRPVQEARQKAVRDAFKKSWDSYAKHAWTMDELRPLSGGGKTTFGGFGATLVDALDTLWIMGLRQEFVDAAREACRLNFSPDAITKRVDSLYVFETTIRFLGGMISAHDLSGEPALLKKAVELGDLLLVAFDTPTRIPGFWLNFKDAADGKQYAGSSDPAASATSLSLEFTRLAQLTGNDKYYDAIDVISTMLQKTQNQTLLPGMWPMLLNFQSWAESGAQPHREFGLGALADSLYEYLPKMHALLAGSDPKYETMYRAAMDVVEKHVLFRPMAPPNGSATEGTIPDILFSGTATVHQDGRVTNNNEGQHLACFTGGMFALGGRLFDIPHHIQIGEKLARGCAWGYSSFPTGLLPEIFGTPACPSIDKKCPWDEERWMREIRSPWQTPKINMKGAVDGSDKSKLLPRGFSHARDPRYILRPEAIESVFVLYRITGQDELRDIAWQMFLDIQTATSTPLGNAAIEDVTVIGKPKQVDSMESFWLAETLKYFYLIFSDPSIISLDDWVLNTEAHPFKRPKRVDNNNKETAGSEI</sequence>
<evidence type="ECO:0000256" key="9">
    <source>
        <dbReference type="RuleBase" id="RU361193"/>
    </source>
</evidence>
<dbReference type="GO" id="GO:0016020">
    <property type="term" value="C:membrane"/>
    <property type="evidence" value="ECO:0007669"/>
    <property type="project" value="InterPro"/>
</dbReference>
<evidence type="ECO:0000256" key="5">
    <source>
        <dbReference type="ARBA" id="ARBA00023157"/>
    </source>
</evidence>
<dbReference type="InterPro" id="IPR036026">
    <property type="entry name" value="Seven-hairpin_glycosidases"/>
</dbReference>
<evidence type="ECO:0000256" key="4">
    <source>
        <dbReference type="ARBA" id="ARBA00022801"/>
    </source>
</evidence>
<reference evidence="11" key="2">
    <citation type="submission" date="2019-10" db="EMBL/GenBank/DDBJ databases">
        <authorList>
            <consortium name="NCBI Genome Project"/>
        </authorList>
    </citation>
    <scope>NUCLEOTIDE SEQUENCE</scope>
    <source>
        <strain evidence="11">NI907</strain>
    </source>
</reference>
<feature type="disulfide bond" evidence="8">
    <location>
        <begin position="413"/>
        <end position="442"/>
    </location>
</feature>
<dbReference type="Gene3D" id="1.50.10.10">
    <property type="match status" value="1"/>
</dbReference>
<keyword evidence="4 9" id="KW-0378">Hydrolase</keyword>
<accession>A0A6P8AW77</accession>
<comment type="pathway">
    <text evidence="2">Protein modification; protein glycosylation.</text>
</comment>
<evidence type="ECO:0000256" key="1">
    <source>
        <dbReference type="ARBA" id="ARBA00001913"/>
    </source>
</evidence>
<name>A0A6P8AW77_PYRGI</name>
<reference evidence="11" key="3">
    <citation type="submission" date="2025-08" db="UniProtKB">
        <authorList>
            <consortium name="RefSeq"/>
        </authorList>
    </citation>
    <scope>IDENTIFICATION</scope>
    <source>
        <strain evidence="11">NI907</strain>
    </source>
</reference>
<reference evidence="10 11" key="1">
    <citation type="journal article" date="2019" name="Mol. Biol. Evol.">
        <title>Blast fungal genomes show frequent chromosomal changes, gene gains and losses, and effector gene turnover.</title>
        <authorList>
            <person name="Gomez Luciano L.B."/>
            <person name="Jason Tsai I."/>
            <person name="Chuma I."/>
            <person name="Tosa Y."/>
            <person name="Chen Y.H."/>
            <person name="Li J.Y."/>
            <person name="Li M.Y."/>
            <person name="Jade Lu M.Y."/>
            <person name="Nakayashiki H."/>
            <person name="Li W.H."/>
        </authorList>
    </citation>
    <scope>NUCLEOTIDE SEQUENCE [LARGE SCALE GENOMIC DNA]</scope>
    <source>
        <strain evidence="10 11">NI907</strain>
    </source>
</reference>
<dbReference type="PRINTS" id="PR00747">
    <property type="entry name" value="GLYHDRLASE47"/>
</dbReference>
<dbReference type="SUPFAM" id="SSF48225">
    <property type="entry name" value="Seven-hairpin glycosidases"/>
    <property type="match status" value="1"/>
</dbReference>
<dbReference type="PANTHER" id="PTHR11742:SF89">
    <property type="entry name" value="ALPHA-1,2-MANNOSIDASE"/>
    <property type="match status" value="1"/>
</dbReference>
<feature type="active site" evidence="6">
    <location>
        <position position="522"/>
    </location>
</feature>
<comment type="similarity">
    <text evidence="3 9">Belongs to the glycosyl hydrolase 47 family.</text>
</comment>
<evidence type="ECO:0000313" key="11">
    <source>
        <dbReference type="RefSeq" id="XP_030979140.1"/>
    </source>
</evidence>
<dbReference type="Proteomes" id="UP000515153">
    <property type="component" value="Chromosome V"/>
</dbReference>
<dbReference type="KEGG" id="pgri:PgNI_09028"/>
<evidence type="ECO:0000256" key="2">
    <source>
        <dbReference type="ARBA" id="ARBA00004922"/>
    </source>
</evidence>
<keyword evidence="7" id="KW-0106">Calcium</keyword>
<keyword evidence="10" id="KW-1185">Reference proteome</keyword>
<dbReference type="GeneID" id="41963926"/>
<comment type="cofactor">
    <cofactor evidence="1 7">
        <name>Ca(2+)</name>
        <dbReference type="ChEBI" id="CHEBI:29108"/>
    </cofactor>
</comment>
<dbReference type="InterPro" id="IPR050749">
    <property type="entry name" value="Glycosyl_Hydrolase_47"/>
</dbReference>
<dbReference type="GO" id="GO:0005783">
    <property type="term" value="C:endoplasmic reticulum"/>
    <property type="evidence" value="ECO:0007669"/>
    <property type="project" value="TreeGrafter"/>
</dbReference>
<keyword evidence="9" id="KW-0326">Glycosidase</keyword>
<feature type="active site" description="Proton donor" evidence="6">
    <location>
        <position position="456"/>
    </location>
</feature>
<dbReference type="FunFam" id="1.50.10.10:FF:000037">
    <property type="entry name" value="alpha-1,2-Mannosidase"/>
    <property type="match status" value="1"/>
</dbReference>
<keyword evidence="7" id="KW-0479">Metal-binding</keyword>
<dbReference type="EC" id="3.2.1.-" evidence="9"/>
<organism evidence="10 11">
    <name type="scientific">Pyricularia grisea</name>
    <name type="common">Crabgrass-specific blast fungus</name>
    <name type="synonym">Magnaporthe grisea</name>
    <dbReference type="NCBI Taxonomy" id="148305"/>
    <lineage>
        <taxon>Eukaryota</taxon>
        <taxon>Fungi</taxon>
        <taxon>Dikarya</taxon>
        <taxon>Ascomycota</taxon>
        <taxon>Pezizomycotina</taxon>
        <taxon>Sordariomycetes</taxon>
        <taxon>Sordariomycetidae</taxon>
        <taxon>Magnaporthales</taxon>
        <taxon>Pyriculariaceae</taxon>
        <taxon>Pyricularia</taxon>
    </lineage>
</organism>
<evidence type="ECO:0000256" key="6">
    <source>
        <dbReference type="PIRSR" id="PIRSR601382-1"/>
    </source>
</evidence>
<dbReference type="GO" id="GO:0036503">
    <property type="term" value="P:ERAD pathway"/>
    <property type="evidence" value="ECO:0007669"/>
    <property type="project" value="UniProtKB-ARBA"/>
</dbReference>
<dbReference type="GO" id="GO:0004571">
    <property type="term" value="F:mannosyl-oligosaccharide 1,2-alpha-mannosidase activity"/>
    <property type="evidence" value="ECO:0007669"/>
    <property type="project" value="InterPro"/>
</dbReference>
<dbReference type="AlphaFoldDB" id="A0A6P8AW77"/>
<dbReference type="UniPathway" id="UPA00378"/>
<dbReference type="RefSeq" id="XP_030979140.1">
    <property type="nucleotide sequence ID" value="XM_031129018.1"/>
</dbReference>
<evidence type="ECO:0000256" key="8">
    <source>
        <dbReference type="PIRSR" id="PIRSR601382-3"/>
    </source>
</evidence>
<dbReference type="PANTHER" id="PTHR11742">
    <property type="entry name" value="MANNOSYL-OLIGOSACCHARIDE ALPHA-1,2-MANNOSIDASE-RELATED"/>
    <property type="match status" value="1"/>
</dbReference>
<dbReference type="GO" id="GO:0005975">
    <property type="term" value="P:carbohydrate metabolic process"/>
    <property type="evidence" value="ECO:0007669"/>
    <property type="project" value="InterPro"/>
</dbReference>
<dbReference type="Pfam" id="PF01532">
    <property type="entry name" value="Glyco_hydro_47"/>
    <property type="match status" value="1"/>
</dbReference>
<evidence type="ECO:0000313" key="10">
    <source>
        <dbReference type="Proteomes" id="UP000515153"/>
    </source>
</evidence>
<evidence type="ECO:0000256" key="3">
    <source>
        <dbReference type="ARBA" id="ARBA00007658"/>
    </source>
</evidence>
<dbReference type="InterPro" id="IPR012341">
    <property type="entry name" value="6hp_glycosidase-like_sf"/>
</dbReference>
<proteinExistence type="inferred from homology"/>